<dbReference type="EMBL" id="JAHESC010000035">
    <property type="protein sequence ID" value="MBT1689097.1"/>
    <property type="molecule type" value="Genomic_DNA"/>
</dbReference>
<feature type="transmembrane region" description="Helical" evidence="4">
    <location>
        <begin position="128"/>
        <end position="151"/>
    </location>
</feature>
<keyword evidence="4" id="KW-0812">Transmembrane</keyword>
<evidence type="ECO:0000256" key="3">
    <source>
        <dbReference type="ARBA" id="ARBA00023163"/>
    </source>
</evidence>
<gene>
    <name evidence="6" type="ORF">KK078_21200</name>
</gene>
<keyword evidence="4" id="KW-0472">Membrane</keyword>
<dbReference type="InterPro" id="IPR009057">
    <property type="entry name" value="Homeodomain-like_sf"/>
</dbReference>
<evidence type="ECO:0000256" key="4">
    <source>
        <dbReference type="SAM" id="Phobius"/>
    </source>
</evidence>
<name>A0AAP2DGS6_9BACT</name>
<dbReference type="Pfam" id="PF12833">
    <property type="entry name" value="HTH_18"/>
    <property type="match status" value="1"/>
</dbReference>
<organism evidence="6 7">
    <name type="scientific">Dawidia soli</name>
    <dbReference type="NCBI Taxonomy" id="2782352"/>
    <lineage>
        <taxon>Bacteria</taxon>
        <taxon>Pseudomonadati</taxon>
        <taxon>Bacteroidota</taxon>
        <taxon>Cytophagia</taxon>
        <taxon>Cytophagales</taxon>
        <taxon>Chryseotaleaceae</taxon>
        <taxon>Dawidia</taxon>
    </lineage>
</organism>
<dbReference type="GO" id="GO:0003700">
    <property type="term" value="F:DNA-binding transcription factor activity"/>
    <property type="evidence" value="ECO:0007669"/>
    <property type="project" value="InterPro"/>
</dbReference>
<evidence type="ECO:0000259" key="5">
    <source>
        <dbReference type="PROSITE" id="PS01124"/>
    </source>
</evidence>
<keyword evidence="4" id="KW-1133">Transmembrane helix</keyword>
<dbReference type="PANTHER" id="PTHR43280:SF29">
    <property type="entry name" value="ARAC-FAMILY TRANSCRIPTIONAL REGULATOR"/>
    <property type="match status" value="1"/>
</dbReference>
<dbReference type="Proteomes" id="UP001319180">
    <property type="component" value="Unassembled WGS sequence"/>
</dbReference>
<dbReference type="InterPro" id="IPR018060">
    <property type="entry name" value="HTH_AraC"/>
</dbReference>
<evidence type="ECO:0000313" key="7">
    <source>
        <dbReference type="Proteomes" id="UP001319180"/>
    </source>
</evidence>
<keyword evidence="2" id="KW-0238">DNA-binding</keyword>
<keyword evidence="1" id="KW-0805">Transcription regulation</keyword>
<sequence>MLQQPLCSIYAFTSGCAFLLAFLLLANPLRRNRTANRWLGLFLLALACALSDQRDCQAEVYMHYPWIAALQEITRLAMAPALYLSVISFTVPGRRFVRRDLWHFLPFFLFIGFTLSLLLDVFEPAKSIGMFLFFAIKVQVVAYWIMSYLRLVRHEADIRLFTAAVETIDLRWLRYFLYGLAGMLLLWLNDVFIHNPVITAGTPIGYLVGVIGVAYWSLRQQEVYPFPPREAAALADIITEQHRSTPRAPRLTPQQLASLKEQLIHLVERDKIFTDPDLDLPGLARRMSITTHELSYLLNEGFGQNFFQYMNAHRVAEARRLLLDPGHSHLNMLGIAFQSGFTSKTTFNTTFKKITGQSPSQFQKTGRA</sequence>
<protein>
    <submittedName>
        <fullName evidence="6">AraC family transcriptional regulator</fullName>
    </submittedName>
</protein>
<evidence type="ECO:0000256" key="2">
    <source>
        <dbReference type="ARBA" id="ARBA00023125"/>
    </source>
</evidence>
<reference evidence="6 7" key="1">
    <citation type="submission" date="2021-05" db="EMBL/GenBank/DDBJ databases">
        <title>A Polyphasic approach of four new species of the genus Ohtaekwangia: Ohtaekwangia histidinii sp. nov., Ohtaekwangia cretensis sp. nov., Ohtaekwangia indiensis sp. nov., Ohtaekwangia reichenbachii sp. nov. from diverse environment.</title>
        <authorList>
            <person name="Octaviana S."/>
        </authorList>
    </citation>
    <scope>NUCLEOTIDE SEQUENCE [LARGE SCALE GENOMIC DNA]</scope>
    <source>
        <strain evidence="6 7">PWU37</strain>
    </source>
</reference>
<keyword evidence="7" id="KW-1185">Reference proteome</keyword>
<feature type="transmembrane region" description="Helical" evidence="4">
    <location>
        <begin position="200"/>
        <end position="218"/>
    </location>
</feature>
<proteinExistence type="predicted"/>
<dbReference type="PROSITE" id="PS00041">
    <property type="entry name" value="HTH_ARAC_FAMILY_1"/>
    <property type="match status" value="1"/>
</dbReference>
<evidence type="ECO:0000256" key="1">
    <source>
        <dbReference type="ARBA" id="ARBA00023015"/>
    </source>
</evidence>
<dbReference type="PROSITE" id="PS01124">
    <property type="entry name" value="HTH_ARAC_FAMILY_2"/>
    <property type="match status" value="1"/>
</dbReference>
<dbReference type="SMART" id="SM00342">
    <property type="entry name" value="HTH_ARAC"/>
    <property type="match status" value="1"/>
</dbReference>
<feature type="transmembrane region" description="Helical" evidence="4">
    <location>
        <begin position="104"/>
        <end position="122"/>
    </location>
</feature>
<dbReference type="RefSeq" id="WP_254092322.1">
    <property type="nucleotide sequence ID" value="NZ_JAHESC010000035.1"/>
</dbReference>
<dbReference type="SUPFAM" id="SSF46689">
    <property type="entry name" value="Homeodomain-like"/>
    <property type="match status" value="1"/>
</dbReference>
<dbReference type="AlphaFoldDB" id="A0AAP2DGS6"/>
<feature type="transmembrane region" description="Helical" evidence="4">
    <location>
        <begin position="172"/>
        <end position="188"/>
    </location>
</feature>
<dbReference type="GO" id="GO:0043565">
    <property type="term" value="F:sequence-specific DNA binding"/>
    <property type="evidence" value="ECO:0007669"/>
    <property type="project" value="InterPro"/>
</dbReference>
<keyword evidence="3" id="KW-0804">Transcription</keyword>
<dbReference type="InterPro" id="IPR018062">
    <property type="entry name" value="HTH_AraC-typ_CS"/>
</dbReference>
<evidence type="ECO:0000313" key="6">
    <source>
        <dbReference type="EMBL" id="MBT1689097.1"/>
    </source>
</evidence>
<feature type="domain" description="HTH araC/xylS-type" evidence="5">
    <location>
        <begin position="261"/>
        <end position="365"/>
    </location>
</feature>
<accession>A0AAP2DGS6</accession>
<comment type="caution">
    <text evidence="6">The sequence shown here is derived from an EMBL/GenBank/DDBJ whole genome shotgun (WGS) entry which is preliminary data.</text>
</comment>
<feature type="transmembrane region" description="Helical" evidence="4">
    <location>
        <begin position="6"/>
        <end position="26"/>
    </location>
</feature>
<dbReference type="Gene3D" id="1.10.10.60">
    <property type="entry name" value="Homeodomain-like"/>
    <property type="match status" value="1"/>
</dbReference>
<dbReference type="PANTHER" id="PTHR43280">
    <property type="entry name" value="ARAC-FAMILY TRANSCRIPTIONAL REGULATOR"/>
    <property type="match status" value="1"/>
</dbReference>